<feature type="compositionally biased region" description="Polar residues" evidence="3">
    <location>
        <begin position="513"/>
        <end position="530"/>
    </location>
</feature>
<dbReference type="Proteomes" id="UP000224567">
    <property type="component" value="Unassembled WGS sequence"/>
</dbReference>
<protein>
    <recommendedName>
        <fullName evidence="9">Retrotransposon gag domain-containing protein</fullName>
    </recommendedName>
</protein>
<dbReference type="SUPFAM" id="SSF54736">
    <property type="entry name" value="ClpS-like"/>
    <property type="match status" value="1"/>
</dbReference>
<keyword evidence="2" id="KW-0687">Ribonucleoprotein</keyword>
<gene>
    <name evidence="7" type="ORF">CQW23_21440</name>
</gene>
<keyword evidence="1" id="KW-0689">Ribosomal protein</keyword>
<evidence type="ECO:0000259" key="4">
    <source>
        <dbReference type="Pfam" id="PF00542"/>
    </source>
</evidence>
<dbReference type="Gene3D" id="3.30.1390.10">
    <property type="match status" value="1"/>
</dbReference>
<dbReference type="GO" id="GO:0003735">
    <property type="term" value="F:structural constituent of ribosome"/>
    <property type="evidence" value="ECO:0007669"/>
    <property type="project" value="InterPro"/>
</dbReference>
<dbReference type="InterPro" id="IPR046796">
    <property type="entry name" value="Transposase_32_dom"/>
</dbReference>
<dbReference type="GO" id="GO:0005840">
    <property type="term" value="C:ribosome"/>
    <property type="evidence" value="ECO:0007669"/>
    <property type="project" value="UniProtKB-KW"/>
</dbReference>
<dbReference type="GO" id="GO:1990904">
    <property type="term" value="C:ribonucleoprotein complex"/>
    <property type="evidence" value="ECO:0007669"/>
    <property type="project" value="UniProtKB-KW"/>
</dbReference>
<dbReference type="Pfam" id="PF00542">
    <property type="entry name" value="Ribosomal_L12"/>
    <property type="match status" value="1"/>
</dbReference>
<accession>A0A2G2VY05</accession>
<dbReference type="Pfam" id="PF20167">
    <property type="entry name" value="Transposase_32"/>
    <property type="match status" value="1"/>
</dbReference>
<feature type="region of interest" description="Disordered" evidence="3">
    <location>
        <begin position="951"/>
        <end position="995"/>
    </location>
</feature>
<evidence type="ECO:0000256" key="2">
    <source>
        <dbReference type="ARBA" id="ARBA00023274"/>
    </source>
</evidence>
<feature type="domain" description="Retrotransposon gag" evidence="5">
    <location>
        <begin position="311"/>
        <end position="404"/>
    </location>
</feature>
<dbReference type="GO" id="GO:0006412">
    <property type="term" value="P:translation"/>
    <property type="evidence" value="ECO:0007669"/>
    <property type="project" value="InterPro"/>
</dbReference>
<dbReference type="PANTHER" id="PTHR33223:SF11">
    <property type="entry name" value="ELEMENT PROTEIN, PUTATIVE-RELATED"/>
    <property type="match status" value="1"/>
</dbReference>
<dbReference type="OrthoDB" id="1306244at2759"/>
<feature type="region of interest" description="Disordered" evidence="3">
    <location>
        <begin position="498"/>
        <end position="566"/>
    </location>
</feature>
<dbReference type="Pfam" id="PF03732">
    <property type="entry name" value="Retrotrans_gag"/>
    <property type="match status" value="1"/>
</dbReference>
<reference evidence="7 8" key="1">
    <citation type="journal article" date="2017" name="Genome Biol.">
        <title>New reference genome sequences of hot pepper reveal the massive evolution of plant disease-resistance genes by retroduplication.</title>
        <authorList>
            <person name="Kim S."/>
            <person name="Park J."/>
            <person name="Yeom S.I."/>
            <person name="Kim Y.M."/>
            <person name="Seo E."/>
            <person name="Kim K.T."/>
            <person name="Kim M.S."/>
            <person name="Lee J.M."/>
            <person name="Cheong K."/>
            <person name="Shin H.S."/>
            <person name="Kim S.B."/>
            <person name="Han K."/>
            <person name="Lee J."/>
            <person name="Park M."/>
            <person name="Lee H.A."/>
            <person name="Lee H.Y."/>
            <person name="Lee Y."/>
            <person name="Oh S."/>
            <person name="Lee J.H."/>
            <person name="Choi E."/>
            <person name="Choi E."/>
            <person name="Lee S.E."/>
            <person name="Jeon J."/>
            <person name="Kim H."/>
            <person name="Choi G."/>
            <person name="Song H."/>
            <person name="Lee J."/>
            <person name="Lee S.C."/>
            <person name="Kwon J.K."/>
            <person name="Lee H.Y."/>
            <person name="Koo N."/>
            <person name="Hong Y."/>
            <person name="Kim R.W."/>
            <person name="Kang W.H."/>
            <person name="Huh J.H."/>
            <person name="Kang B.C."/>
            <person name="Yang T.J."/>
            <person name="Lee Y.H."/>
            <person name="Bennetzen J.L."/>
            <person name="Choi D."/>
        </authorList>
    </citation>
    <scope>NUCLEOTIDE SEQUENCE [LARGE SCALE GENOMIC DNA]</scope>
    <source>
        <strain evidence="8">cv. PBC81</strain>
    </source>
</reference>
<dbReference type="InterPro" id="IPR005162">
    <property type="entry name" value="Retrotrans_gag_dom"/>
</dbReference>
<feature type="domain" description="Large ribosomal subunit protein bL12 C-terminal" evidence="4">
    <location>
        <begin position="43"/>
        <end position="82"/>
    </location>
</feature>
<evidence type="ECO:0000313" key="8">
    <source>
        <dbReference type="Proteomes" id="UP000224567"/>
    </source>
</evidence>
<evidence type="ECO:0000256" key="1">
    <source>
        <dbReference type="ARBA" id="ARBA00022980"/>
    </source>
</evidence>
<dbReference type="STRING" id="33114.A0A2G2VY05"/>
<dbReference type="InterPro" id="IPR014719">
    <property type="entry name" value="Ribosomal_bL12_C/ClpS-like"/>
</dbReference>
<evidence type="ECO:0008006" key="9">
    <source>
        <dbReference type="Google" id="ProtNLM"/>
    </source>
</evidence>
<dbReference type="PANTHER" id="PTHR33223">
    <property type="entry name" value="CCHC-TYPE DOMAIN-CONTAINING PROTEIN"/>
    <property type="match status" value="1"/>
</dbReference>
<evidence type="ECO:0000313" key="7">
    <source>
        <dbReference type="EMBL" id="PHT37867.1"/>
    </source>
</evidence>
<evidence type="ECO:0000259" key="5">
    <source>
        <dbReference type="Pfam" id="PF03732"/>
    </source>
</evidence>
<name>A0A2G2VY05_CAPBA</name>
<evidence type="ECO:0000256" key="3">
    <source>
        <dbReference type="SAM" id="MobiDB-lite"/>
    </source>
</evidence>
<proteinExistence type="predicted"/>
<sequence>MGIKELLVIEMMMPGMGFSIRGVKGKGGATAGKTEKKVEKTIFDLNLEEGFYDGAKIKIIKEVRSFTDLGLKEAKDLVEKKVEDESTYIEKLDRKGSKKLEELGFSLASSSKKIESKSIEKVFIQCMPHTRSSGQPLLPINPEPQRIARMEAQHEIQRMAAQQEQVRLAALAAAQVHQQNIDNPGRAINTDDEDLGDDELLNPRHAAEIATPANIRDRQARFRPERRVMQPAFDDDDDDLDGAGSIGDIIPPPLAPGAKFNITSTMIQLLQLKGLFGGLAGDDPNMHLINFISTCKSFDNPGVGQNAIRLRLFPLSLSGEATLWLNGLTPDSITNWRQLRDAFLERFFPPSKRAQLRDEISNVRQLPTEALHETWERFKTKLMRCPNHHMPNVHLMEILYRALNSITKPVVDNAVGGSFMDLTFGQASNMLDRMMKQSRAWHTRDSKVVSLTISIDMTAEQRRREEERDQHMMHMKTQVDLLTKHLLSGKTEKVKAVALKGREESDSEEEANYLNNQGGFRGNTQGNQGRNYYDKSGNKDQGSWKNKNEKSGLYVPPGRRDTTISGFGSMEDMMAKLLKEVETTSAGVTEVINDLSSMNQLVDSHSTSIKQIEQQLSQLSAALNQRKAGTLPSDTMQNPRNDGSCMAITTRSGKVLETSSKGKQVVDEAVDIDDKAKGETAIETTYDAHDITPKALEQMPGYAKFMKDILVKKREASYELKDTVHHCSAIATRSLVQKKANPDFVILDCEVDSEVPIILGRPFLATGSVLIDMRANELLFRLNDEVVNFDICKAIKQPCDMNMFSVDDVHYEDMKALSVAKQLTVEPLSAALLNVKHKDDEDYEETPCALTEIGSYSHTPKQPNLDLKNQSSPTAKTSIEEAPMLESKKLPDYLRYVFLESENILPGSMADDLSEQHVEALISALKRYKRAMGWTIDDIIGIPPGIGMHKGHLEEDCMPTSTMAPKARQGKDKATTSQKGKKRGRKEQGESSSTQVPRRMFEIKWVLEEEAKEWYRNNKEKKYVHVDLINKESLAKKEPRMLAKIMALHLDFIFRDMGECNLDLTREFYANWSPKTTGGEVKIRGQVLQLNADFFNSFLGLPAVDPSPFKELYSRPPYRAIRHTLCGTRSMARWSRHKDTGRHNTFPYAPLNREARIWLRIVNSCLIPGTQYTKITQDRVCLVYALMTNVPINIGAIIRATMQKARLHKRSHFSFGNLLTAILRKEDIKEEPTDHKLPHNPNKVDLTKVKDAETTHGVNLTTSERHARDESFIPHLYGMNRFTMMSGGRVPTDVELQQLDYDYPMNEHTRATCGVGTYFEEPLDDGVPTNARLRRGGEF</sequence>
<dbReference type="EMBL" id="MLFT02000009">
    <property type="protein sequence ID" value="PHT37867.1"/>
    <property type="molecule type" value="Genomic_DNA"/>
</dbReference>
<dbReference type="InterPro" id="IPR013823">
    <property type="entry name" value="Ribosomal_bL12_C"/>
</dbReference>
<organism evidence="7 8">
    <name type="scientific">Capsicum baccatum</name>
    <name type="common">Peruvian pepper</name>
    <dbReference type="NCBI Taxonomy" id="33114"/>
    <lineage>
        <taxon>Eukaryota</taxon>
        <taxon>Viridiplantae</taxon>
        <taxon>Streptophyta</taxon>
        <taxon>Embryophyta</taxon>
        <taxon>Tracheophyta</taxon>
        <taxon>Spermatophyta</taxon>
        <taxon>Magnoliopsida</taxon>
        <taxon>eudicotyledons</taxon>
        <taxon>Gunneridae</taxon>
        <taxon>Pentapetalae</taxon>
        <taxon>asterids</taxon>
        <taxon>lamiids</taxon>
        <taxon>Solanales</taxon>
        <taxon>Solanaceae</taxon>
        <taxon>Solanoideae</taxon>
        <taxon>Capsiceae</taxon>
        <taxon>Capsicum</taxon>
    </lineage>
</organism>
<reference evidence="8" key="2">
    <citation type="journal article" date="2017" name="J. Anim. Genet.">
        <title>Multiple reference genome sequences of hot pepper reveal the massive evolution of plant disease resistance genes by retroduplication.</title>
        <authorList>
            <person name="Kim S."/>
            <person name="Park J."/>
            <person name="Yeom S.-I."/>
            <person name="Kim Y.-M."/>
            <person name="Seo E."/>
            <person name="Kim K.-T."/>
            <person name="Kim M.-S."/>
            <person name="Lee J.M."/>
            <person name="Cheong K."/>
            <person name="Shin H.-S."/>
            <person name="Kim S.-B."/>
            <person name="Han K."/>
            <person name="Lee J."/>
            <person name="Park M."/>
            <person name="Lee H.-A."/>
            <person name="Lee H.-Y."/>
            <person name="Lee Y."/>
            <person name="Oh S."/>
            <person name="Lee J.H."/>
            <person name="Choi E."/>
            <person name="Choi E."/>
            <person name="Lee S.E."/>
            <person name="Jeon J."/>
            <person name="Kim H."/>
            <person name="Choi G."/>
            <person name="Song H."/>
            <person name="Lee J."/>
            <person name="Lee S.-C."/>
            <person name="Kwon J.-K."/>
            <person name="Lee H.-Y."/>
            <person name="Koo N."/>
            <person name="Hong Y."/>
            <person name="Kim R.W."/>
            <person name="Kang W.-H."/>
            <person name="Huh J.H."/>
            <person name="Kang B.-C."/>
            <person name="Yang T.-J."/>
            <person name="Lee Y.-H."/>
            <person name="Bennetzen J.L."/>
            <person name="Choi D."/>
        </authorList>
    </citation>
    <scope>NUCLEOTIDE SEQUENCE [LARGE SCALE GENOMIC DNA]</scope>
    <source>
        <strain evidence="8">cv. PBC81</strain>
    </source>
</reference>
<evidence type="ECO:0000259" key="6">
    <source>
        <dbReference type="Pfam" id="PF20167"/>
    </source>
</evidence>
<dbReference type="CDD" id="cd00387">
    <property type="entry name" value="Ribosomal_L7_L12"/>
    <property type="match status" value="1"/>
</dbReference>
<comment type="caution">
    <text evidence="7">The sequence shown here is derived from an EMBL/GenBank/DDBJ whole genome shotgun (WGS) entry which is preliminary data.</text>
</comment>
<feature type="domain" description="Putative plant transposon protein" evidence="6">
    <location>
        <begin position="1048"/>
        <end position="1227"/>
    </location>
</feature>
<dbReference type="InterPro" id="IPR000206">
    <property type="entry name" value="Ribosomal_bL12"/>
</dbReference>
<keyword evidence="8" id="KW-1185">Reference proteome</keyword>